<dbReference type="GO" id="GO:0016020">
    <property type="term" value="C:membrane"/>
    <property type="evidence" value="ECO:0007669"/>
    <property type="project" value="UniProtKB-SubCell"/>
</dbReference>
<dbReference type="RefSeq" id="WP_036712142.1">
    <property type="nucleotide sequence ID" value="NZ_JRKQ01000131.1"/>
</dbReference>
<dbReference type="GO" id="GO:0005737">
    <property type="term" value="C:cytoplasm"/>
    <property type="evidence" value="ECO:0007669"/>
    <property type="project" value="TreeGrafter"/>
</dbReference>
<accession>A0A099G9S3</accession>
<dbReference type="Proteomes" id="UP000029858">
    <property type="component" value="Unassembled WGS sequence"/>
</dbReference>
<dbReference type="PANTHER" id="PTHR21461:SF69">
    <property type="entry name" value="GLYCOSYLTRANSFERASE FAMILY 92 PROTEIN"/>
    <property type="match status" value="1"/>
</dbReference>
<evidence type="ECO:0000256" key="3">
    <source>
        <dbReference type="ARBA" id="ARBA00022989"/>
    </source>
</evidence>
<gene>
    <name evidence="4" type="ORF">IX56_16045</name>
</gene>
<evidence type="ECO:0000313" key="5">
    <source>
        <dbReference type="Proteomes" id="UP000029858"/>
    </source>
</evidence>
<dbReference type="GO" id="GO:0016757">
    <property type="term" value="F:glycosyltransferase activity"/>
    <property type="evidence" value="ECO:0007669"/>
    <property type="project" value="TreeGrafter"/>
</dbReference>
<organism evidence="4 5">
    <name type="scientific">Paracoccus sanguinis</name>
    <dbReference type="NCBI Taxonomy" id="1545044"/>
    <lineage>
        <taxon>Bacteria</taxon>
        <taxon>Pseudomonadati</taxon>
        <taxon>Pseudomonadota</taxon>
        <taxon>Alphaproteobacteria</taxon>
        <taxon>Rhodobacterales</taxon>
        <taxon>Paracoccaceae</taxon>
        <taxon>Paracoccus</taxon>
    </lineage>
</organism>
<evidence type="ECO:0008006" key="6">
    <source>
        <dbReference type="Google" id="ProtNLM"/>
    </source>
</evidence>
<dbReference type="PANTHER" id="PTHR21461">
    <property type="entry name" value="GLYCOSYLTRANSFERASE FAMILY 92 PROTEIN"/>
    <property type="match status" value="1"/>
</dbReference>
<dbReference type="Pfam" id="PF13704">
    <property type="entry name" value="Glyco_tranf_2_4"/>
    <property type="match status" value="1"/>
</dbReference>
<comment type="caution">
    <text evidence="4">The sequence shown here is derived from an EMBL/GenBank/DDBJ whole genome shotgun (WGS) entry which is preliminary data.</text>
</comment>
<keyword evidence="3" id="KW-1133">Transmembrane helix</keyword>
<reference evidence="4 5" key="1">
    <citation type="submission" date="2014-09" db="EMBL/GenBank/DDBJ databases">
        <authorList>
            <person name="McGinnis J.M."/>
            <person name="Wolfgang W.J."/>
        </authorList>
    </citation>
    <scope>NUCLEOTIDE SEQUENCE [LARGE SCALE GENOMIC DNA]</scope>
    <source>
        <strain evidence="4 5">5503</strain>
    </source>
</reference>
<keyword evidence="2" id="KW-0812">Transmembrane</keyword>
<reference evidence="4 5" key="2">
    <citation type="submission" date="2014-10" db="EMBL/GenBank/DDBJ databases">
        <title>Paracoccus sanguinis sp. nov., isolated from clinical specimens of New York State patients.</title>
        <authorList>
            <person name="Mingle L.A."/>
            <person name="Cole J.A."/>
            <person name="Lapierre P."/>
            <person name="Musser K.A."/>
        </authorList>
    </citation>
    <scope>NUCLEOTIDE SEQUENCE [LARGE SCALE GENOMIC DNA]</scope>
    <source>
        <strain evidence="4 5">5503</strain>
    </source>
</reference>
<protein>
    <recommendedName>
        <fullName evidence="6">Glycosyl transferase family 2</fullName>
    </recommendedName>
</protein>
<comment type="subcellular location">
    <subcellularLocation>
        <location evidence="1">Membrane</location>
        <topology evidence="1">Single-pass membrane protein</topology>
    </subcellularLocation>
</comment>
<proteinExistence type="predicted"/>
<evidence type="ECO:0000256" key="2">
    <source>
        <dbReference type="ARBA" id="ARBA00022692"/>
    </source>
</evidence>
<keyword evidence="3" id="KW-0472">Membrane</keyword>
<dbReference type="EMBL" id="JRKQ01000131">
    <property type="protein sequence ID" value="KGJ19489.1"/>
    <property type="molecule type" value="Genomic_DNA"/>
</dbReference>
<dbReference type="AlphaFoldDB" id="A0A099G9S3"/>
<evidence type="ECO:0000256" key="1">
    <source>
        <dbReference type="ARBA" id="ARBA00004167"/>
    </source>
</evidence>
<sequence>MRLMISTMRDEAPFVLEWIAYHRLIGFTDFLIYSNDCTDGTDALLDRLAALGIVTHVPNPRQGKKAIQWQALTRAKDHPLFRAADWAMVADVDEFLVIHAGDGRLDDLFAAVPEAEGFVVTWRMFGSNGILRFDPAPVTSQFRRAAPDRMIWPLRASQVKTLFRVTPDVRRLGVHLPQGKAGAAIGAAWVDGNGARVRRRFGSFTISTEPKYALAQVNHYALGSAESFLVKTRRGRPNRSDMAIDLAYWVERNFNAVEDLSIQRHLPGIEAGIAALRADPEVARLHDAGIAHRRARIAALLREHESFLLYSHLVQVPDTPVLPMEQQLALCELRRHAQPDPKGRADEG</sequence>
<evidence type="ECO:0000313" key="4">
    <source>
        <dbReference type="EMBL" id="KGJ19489.1"/>
    </source>
</evidence>
<name>A0A099G9S3_9RHOB</name>